<accession>A0A7G6YEE2</accession>
<dbReference type="AlphaFoldDB" id="A0A7G6YEE2"/>
<dbReference type="RefSeq" id="WP_185276284.1">
    <property type="nucleotide sequence ID" value="NZ_CP043641.1"/>
</dbReference>
<feature type="region of interest" description="Disordered" evidence="1">
    <location>
        <begin position="1"/>
        <end position="64"/>
    </location>
</feature>
<evidence type="ECO:0000313" key="3">
    <source>
        <dbReference type="Proteomes" id="UP000515511"/>
    </source>
</evidence>
<name>A0A7G6YEE2_9MICO</name>
<feature type="compositionally biased region" description="Basic residues" evidence="1">
    <location>
        <begin position="8"/>
        <end position="19"/>
    </location>
</feature>
<reference evidence="3" key="1">
    <citation type="submission" date="2019-09" db="EMBL/GenBank/DDBJ databases">
        <title>Antimicrobial potential of Antarctic Bacteria.</title>
        <authorList>
            <person name="Benaud N."/>
            <person name="Edwards R.J."/>
            <person name="Ferrari B.C."/>
        </authorList>
    </citation>
    <scope>NUCLEOTIDE SEQUENCE [LARGE SCALE GENOMIC DNA]</scope>
    <source>
        <strain evidence="3">INR9</strain>
    </source>
</reference>
<evidence type="ECO:0000256" key="1">
    <source>
        <dbReference type="SAM" id="MobiDB-lite"/>
    </source>
</evidence>
<dbReference type="EMBL" id="CP043641">
    <property type="protein sequence ID" value="QNE36857.1"/>
    <property type="molecule type" value="Genomic_DNA"/>
</dbReference>
<dbReference type="Proteomes" id="UP000515511">
    <property type="component" value="Chromosome"/>
</dbReference>
<sequence length="64" mass="6967">MQSEVSRRRPSQAKDHARHQVNQTDDKEPGDGGVLLHTPKIPVVPQRSGMLPSIARGSPTAMLV</sequence>
<organism evidence="2 3">
    <name type="scientific">Leifsonia shinshuensis</name>
    <dbReference type="NCBI Taxonomy" id="150026"/>
    <lineage>
        <taxon>Bacteria</taxon>
        <taxon>Bacillati</taxon>
        <taxon>Actinomycetota</taxon>
        <taxon>Actinomycetes</taxon>
        <taxon>Micrococcales</taxon>
        <taxon>Microbacteriaceae</taxon>
        <taxon>Leifsonia</taxon>
    </lineage>
</organism>
<gene>
    <name evidence="2" type="ORF">F1C12_18210</name>
</gene>
<evidence type="ECO:0000313" key="2">
    <source>
        <dbReference type="EMBL" id="QNE36857.1"/>
    </source>
</evidence>
<dbReference type="KEGG" id="lse:F1C12_18210"/>
<protein>
    <submittedName>
        <fullName evidence="2">Uncharacterized protein</fullName>
    </submittedName>
</protein>
<proteinExistence type="predicted"/>